<dbReference type="Proteomes" id="UP000254492">
    <property type="component" value="Unassembled WGS sequence"/>
</dbReference>
<comment type="caution">
    <text evidence="1">The sequence shown here is derived from an EMBL/GenBank/DDBJ whole genome shotgun (WGS) entry which is preliminary data.</text>
</comment>
<gene>
    <name evidence="1" type="ORF">DWV05_00580</name>
</gene>
<proteinExistence type="predicted"/>
<sequence length="87" mass="9775">MNEYKTHPALQTDNYVRVTTLVPDKYGIIQLSNDLLVAMHEADMSSLKDDATEDVSLNASVIDNFTQLADAMEYLAKDMGIEAKFKF</sequence>
<keyword evidence="2" id="KW-1185">Reference proteome</keyword>
<reference evidence="1 2" key="1">
    <citation type="submission" date="2018-07" db="EMBL/GenBank/DDBJ databases">
        <title>Genome-based reclassification of Weissella jogaejeotgali as Weissella thailandensis.</title>
        <authorList>
            <person name="Chun J."/>
            <person name="Kim B.-Y."/>
            <person name="Kwak M.-J."/>
        </authorList>
    </citation>
    <scope>NUCLEOTIDE SEQUENCE [LARGE SCALE GENOMIC DNA]</scope>
    <source>
        <strain evidence="1 2">KCTC 3751</strain>
    </source>
</reference>
<name>A0ABX9I776_9LACO</name>
<protein>
    <submittedName>
        <fullName evidence="1">Uncharacterized protein</fullName>
    </submittedName>
</protein>
<dbReference type="RefSeq" id="WP_115470256.1">
    <property type="nucleotide sequence ID" value="NZ_BJEC01000037.1"/>
</dbReference>
<organism evidence="1 2">
    <name type="scientific">Weissella thailandensis</name>
    <dbReference type="NCBI Taxonomy" id="89061"/>
    <lineage>
        <taxon>Bacteria</taxon>
        <taxon>Bacillati</taxon>
        <taxon>Bacillota</taxon>
        <taxon>Bacilli</taxon>
        <taxon>Lactobacillales</taxon>
        <taxon>Lactobacillaceae</taxon>
        <taxon>Weissella</taxon>
    </lineage>
</organism>
<evidence type="ECO:0000313" key="1">
    <source>
        <dbReference type="EMBL" id="RDS60432.1"/>
    </source>
</evidence>
<evidence type="ECO:0000313" key="2">
    <source>
        <dbReference type="Proteomes" id="UP000254492"/>
    </source>
</evidence>
<accession>A0ABX9I776</accession>
<dbReference type="EMBL" id="QRAY01000001">
    <property type="protein sequence ID" value="RDS60432.1"/>
    <property type="molecule type" value="Genomic_DNA"/>
</dbReference>